<evidence type="ECO:0000256" key="1">
    <source>
        <dbReference type="ARBA" id="ARBA00010923"/>
    </source>
</evidence>
<keyword evidence="3" id="KW-0238">DNA-binding</keyword>
<name>A0A443IC33_9GAMM</name>
<gene>
    <name evidence="5" type="ORF">ED28_13160</name>
</gene>
<evidence type="ECO:0000313" key="5">
    <source>
        <dbReference type="EMBL" id="RWR01437.1"/>
    </source>
</evidence>
<keyword evidence="2" id="KW-0680">Restriction system</keyword>
<evidence type="ECO:0000313" key="6">
    <source>
        <dbReference type="Proteomes" id="UP000288794"/>
    </source>
</evidence>
<dbReference type="InterPro" id="IPR000055">
    <property type="entry name" value="Restrct_endonuc_typeI_TRD"/>
</dbReference>
<dbReference type="Gene3D" id="3.90.220.20">
    <property type="entry name" value="DNA methylase specificity domains"/>
    <property type="match status" value="2"/>
</dbReference>
<dbReference type="EMBL" id="JMEE01000036">
    <property type="protein sequence ID" value="RWR01437.1"/>
    <property type="molecule type" value="Genomic_DNA"/>
</dbReference>
<evidence type="ECO:0000259" key="4">
    <source>
        <dbReference type="Pfam" id="PF01420"/>
    </source>
</evidence>
<protein>
    <recommendedName>
        <fullName evidence="4">Type I restriction modification DNA specificity domain-containing protein</fullName>
    </recommendedName>
</protein>
<feature type="domain" description="Type I restriction modification DNA specificity" evidence="4">
    <location>
        <begin position="24"/>
        <end position="195"/>
    </location>
</feature>
<dbReference type="Proteomes" id="UP000288794">
    <property type="component" value="Unassembled WGS sequence"/>
</dbReference>
<dbReference type="PANTHER" id="PTHR43140:SF1">
    <property type="entry name" value="TYPE I RESTRICTION ENZYME ECOKI SPECIFICITY SUBUNIT"/>
    <property type="match status" value="1"/>
</dbReference>
<proteinExistence type="inferred from homology"/>
<dbReference type="Pfam" id="PF01420">
    <property type="entry name" value="Methylase_S"/>
    <property type="match status" value="1"/>
</dbReference>
<dbReference type="InterPro" id="IPR051212">
    <property type="entry name" value="Type-I_RE_S_subunit"/>
</dbReference>
<comment type="similarity">
    <text evidence="1">Belongs to the type-I restriction system S methylase family.</text>
</comment>
<dbReference type="CDD" id="cd17260">
    <property type="entry name" value="RMtype1_S_EcoEI-TRD1-CR1_like"/>
    <property type="match status" value="1"/>
</dbReference>
<evidence type="ECO:0000256" key="3">
    <source>
        <dbReference type="ARBA" id="ARBA00023125"/>
    </source>
</evidence>
<dbReference type="Gene3D" id="1.10.287.1120">
    <property type="entry name" value="Bipartite methylase S protein"/>
    <property type="match status" value="1"/>
</dbReference>
<organism evidence="5 6">
    <name type="scientific">[Pantoea] beijingensis</name>
    <dbReference type="NCBI Taxonomy" id="1324864"/>
    <lineage>
        <taxon>Bacteria</taxon>
        <taxon>Pseudomonadati</taxon>
        <taxon>Pseudomonadota</taxon>
        <taxon>Gammaproteobacteria</taxon>
        <taxon>Enterobacterales</taxon>
        <taxon>Erwiniaceae</taxon>
        <taxon>Erwinia</taxon>
    </lineage>
</organism>
<dbReference type="GO" id="GO:0003677">
    <property type="term" value="F:DNA binding"/>
    <property type="evidence" value="ECO:0007669"/>
    <property type="project" value="UniProtKB-KW"/>
</dbReference>
<keyword evidence="6" id="KW-1185">Reference proteome</keyword>
<dbReference type="GO" id="GO:0009307">
    <property type="term" value="P:DNA restriction-modification system"/>
    <property type="evidence" value="ECO:0007669"/>
    <property type="project" value="UniProtKB-KW"/>
</dbReference>
<dbReference type="CDD" id="cd17294">
    <property type="entry name" value="RMtype1_S_MmaC7ORF19P_TRD1-CR1_like"/>
    <property type="match status" value="1"/>
</dbReference>
<dbReference type="InterPro" id="IPR044946">
    <property type="entry name" value="Restrct_endonuc_typeI_TRD_sf"/>
</dbReference>
<comment type="caution">
    <text evidence="5">The sequence shown here is derived from an EMBL/GenBank/DDBJ whole genome shotgun (WGS) entry which is preliminary data.</text>
</comment>
<sequence>MAKYKAYPEYKESGMEWCTVLPLGWKRTNLRWLSSIYAGGTPSKNVIDYWENGTVPWINSGAVNQSYVTEPSTFISKSAFENSSAKWIPKEALVVALAGQGKTKGMVAQLGINTTCNQSMAAIVFYEKKLSRYIYWWLTSNYQNIRNMAGGDLRDGLNLELLGDIQCPQPNNGECIRISAFLDHETAKIDNLIEKQQHLIELLKEKRQAVISHAVTKGLNPDVPMKDSGVKWLGEVPEHWLCTKIKYIALLTPKKSSVNFKNDDECTFIPMEKLKRNSLVTDESKMIRDVISGYTYFENDDLLLAKVTPCFENKNIAVARGLVNSIGFGSTEIYVLRPTKKIRVSYLLFRLQEENFIRAATGAMTGAGGLKRVPSDFLLNYPIAIPPKSEMDAIVAYLNEQEARYDLMERNATQAIQLLQERRTALISAAVTGKIDVRDWVAPATQDAEVSQEATA</sequence>
<dbReference type="SUPFAM" id="SSF116734">
    <property type="entry name" value="DNA methylase specificity domain"/>
    <property type="match status" value="2"/>
</dbReference>
<evidence type="ECO:0000256" key="2">
    <source>
        <dbReference type="ARBA" id="ARBA00022747"/>
    </source>
</evidence>
<dbReference type="PANTHER" id="PTHR43140">
    <property type="entry name" value="TYPE-1 RESTRICTION ENZYME ECOKI SPECIFICITY PROTEIN"/>
    <property type="match status" value="1"/>
</dbReference>
<reference evidence="5 6" key="1">
    <citation type="submission" date="2014-04" db="EMBL/GenBank/DDBJ databases">
        <title>Draft genome sequence of Pantoea beijingensis strain LMG 27579, an emerging pathogen to Pleurotus eryngii with potential industrial application.</title>
        <authorList>
            <person name="Xu F."/>
            <person name="Liu Y."/>
            <person name="Wang S."/>
            <person name="Yin Y."/>
            <person name="Ma Y."/>
            <person name="Zhao S."/>
            <person name="Rong C."/>
        </authorList>
    </citation>
    <scope>NUCLEOTIDE SEQUENCE [LARGE SCALE GENOMIC DNA]</scope>
    <source>
        <strain evidence="5 6">LMG 27579</strain>
    </source>
</reference>
<accession>A0A443IC33</accession>
<dbReference type="AlphaFoldDB" id="A0A443IC33"/>